<sequence length="180" mass="19504">MLINGIETENLEAFAQSVSQNPQAGQVSFAVETDWKGGCKSTTSVHEWHMAGERKAKTFHIEADEPAELLGENTAPNPQELLLAAINACMTVGYVATAAMMGVKIYSLKIKASGALDLRGFLGLDDAIAPGYEQIDYEVIIDGDGTAEQYQAIHENVLKTSPNRWNAAHPIHLNATLKHN</sequence>
<dbReference type="PANTHER" id="PTHR35368:SF1">
    <property type="entry name" value="HYDROPEROXIDE REDUCTASE"/>
    <property type="match status" value="1"/>
</dbReference>
<organism evidence="1 2">
    <name type="scientific">Acinetobacter rudis</name>
    <dbReference type="NCBI Taxonomy" id="632955"/>
    <lineage>
        <taxon>Bacteria</taxon>
        <taxon>Pseudomonadati</taxon>
        <taxon>Pseudomonadota</taxon>
        <taxon>Gammaproteobacteria</taxon>
        <taxon>Moraxellales</taxon>
        <taxon>Moraxellaceae</taxon>
        <taxon>Acinetobacter</taxon>
    </lineage>
</organism>
<dbReference type="InterPro" id="IPR052924">
    <property type="entry name" value="OsmC/Ohr_hydroprdx_reductase"/>
</dbReference>
<dbReference type="InterPro" id="IPR003718">
    <property type="entry name" value="OsmC/Ohr_fam"/>
</dbReference>
<protein>
    <submittedName>
        <fullName evidence="1">OsmC family protein</fullName>
        <ecNumber evidence="1">1.11.1.-</ecNumber>
    </submittedName>
</protein>
<dbReference type="Proteomes" id="UP001243844">
    <property type="component" value="Unassembled WGS sequence"/>
</dbReference>
<dbReference type="EMBL" id="JAVIDL010000001">
    <property type="protein sequence ID" value="MDQ8934338.1"/>
    <property type="molecule type" value="Genomic_DNA"/>
</dbReference>
<reference evidence="1" key="1">
    <citation type="submission" date="2023-08" db="EMBL/GenBank/DDBJ databases">
        <title>Emergence of clinically-relevant ST2 carbapenem-resistant Acinetobacter baumannii strains in hospital sewages in Zhejiang, East of China.</title>
        <authorList>
            <person name="Kaichao C."/>
            <person name="Zhang R."/>
        </authorList>
    </citation>
    <scope>NUCLEOTIDE SEQUENCE</scope>
    <source>
        <strain evidence="1">M-RB-37</strain>
    </source>
</reference>
<dbReference type="Pfam" id="PF02566">
    <property type="entry name" value="OsmC"/>
    <property type="match status" value="1"/>
</dbReference>
<name>A0AAW8J5D5_9GAMM</name>
<gene>
    <name evidence="1" type="ORF">RFH47_01055</name>
</gene>
<dbReference type="PANTHER" id="PTHR35368">
    <property type="entry name" value="HYDROPEROXIDE REDUCTASE"/>
    <property type="match status" value="1"/>
</dbReference>
<dbReference type="InterPro" id="IPR015946">
    <property type="entry name" value="KH_dom-like_a/b"/>
</dbReference>
<dbReference type="InterPro" id="IPR036102">
    <property type="entry name" value="OsmC/Ohrsf"/>
</dbReference>
<keyword evidence="1" id="KW-0560">Oxidoreductase</keyword>
<keyword evidence="1" id="KW-0575">Peroxidase</keyword>
<dbReference type="GO" id="GO:0004601">
    <property type="term" value="F:peroxidase activity"/>
    <property type="evidence" value="ECO:0007669"/>
    <property type="project" value="UniProtKB-KW"/>
</dbReference>
<dbReference type="AlphaFoldDB" id="A0AAW8J5D5"/>
<proteinExistence type="predicted"/>
<dbReference type="Gene3D" id="3.30.300.20">
    <property type="match status" value="1"/>
</dbReference>
<accession>A0AAW8J5D5</accession>
<evidence type="ECO:0000313" key="2">
    <source>
        <dbReference type="Proteomes" id="UP001243844"/>
    </source>
</evidence>
<dbReference type="RefSeq" id="WP_308980576.1">
    <property type="nucleotide sequence ID" value="NZ_JAVIDL010000001.1"/>
</dbReference>
<dbReference type="EC" id="1.11.1.-" evidence="1"/>
<evidence type="ECO:0000313" key="1">
    <source>
        <dbReference type="EMBL" id="MDQ8934338.1"/>
    </source>
</evidence>
<comment type="caution">
    <text evidence="1">The sequence shown here is derived from an EMBL/GenBank/DDBJ whole genome shotgun (WGS) entry which is preliminary data.</text>
</comment>
<dbReference type="SUPFAM" id="SSF82784">
    <property type="entry name" value="OsmC-like"/>
    <property type="match status" value="1"/>
</dbReference>